<keyword evidence="2" id="KW-1185">Reference proteome</keyword>
<sequence length="361" mass="41943">MGDQSFLEKLTPNELAAWESFKSVVNGFLGKKKEENSDELVRSLLQNYKNLGCRMSLKIHFLHSHLNFFPKNLGAVSDEQGERFHQDILQIEQRYKGRWDPSMMSDYCWFLQREDTTTHKKKSVLKRRLPSTTIDIVTFSILSQFRTLELSRRLFSGQRDALAKNRTSGNPRYGVLILEKVNWTIEFFWIKAHVGTYGNELAERLAKAATQNKDAAVCFDKTPKSIIQTEIEEEGKLKWQKEWDDTTKAAITKSYFPNVKERLKMELNITAIFTSMVTGHGMNRAYVHRFKLLESATCPCNSGSQTVDHFLYDCTILRKQREILRNSISKTAKWPPNKCQLIKLHLQPFITFINSVDFEQL</sequence>
<proteinExistence type="predicted"/>
<evidence type="ECO:0008006" key="3">
    <source>
        <dbReference type="Google" id="ProtNLM"/>
    </source>
</evidence>
<comment type="caution">
    <text evidence="1">The sequence shown here is derived from an EMBL/GenBank/DDBJ whole genome shotgun (WGS) entry which is preliminary data.</text>
</comment>
<dbReference type="SUPFAM" id="SSF53098">
    <property type="entry name" value="Ribonuclease H-like"/>
    <property type="match status" value="1"/>
</dbReference>
<protein>
    <recommendedName>
        <fullName evidence="3">RNase H type-1 domain-containing protein</fullName>
    </recommendedName>
</protein>
<dbReference type="PANTHER" id="PTHR46114:SF1">
    <property type="entry name" value="ZAD DOMAIN-CONTAINING PROTEIN"/>
    <property type="match status" value="1"/>
</dbReference>
<dbReference type="Proteomes" id="UP001148838">
    <property type="component" value="Unassembled WGS sequence"/>
</dbReference>
<dbReference type="EMBL" id="JAJSOF020000031">
    <property type="protein sequence ID" value="KAJ4431207.1"/>
    <property type="molecule type" value="Genomic_DNA"/>
</dbReference>
<reference evidence="1 2" key="1">
    <citation type="journal article" date="2022" name="Allergy">
        <title>Genome assembly and annotation of Periplaneta americana reveal a comprehensive cockroach allergen profile.</title>
        <authorList>
            <person name="Wang L."/>
            <person name="Xiong Q."/>
            <person name="Saelim N."/>
            <person name="Wang L."/>
            <person name="Nong W."/>
            <person name="Wan A.T."/>
            <person name="Shi M."/>
            <person name="Liu X."/>
            <person name="Cao Q."/>
            <person name="Hui J.H.L."/>
            <person name="Sookrung N."/>
            <person name="Leung T.F."/>
            <person name="Tungtrongchitr A."/>
            <person name="Tsui S.K.W."/>
        </authorList>
    </citation>
    <scope>NUCLEOTIDE SEQUENCE [LARGE SCALE GENOMIC DNA]</scope>
    <source>
        <strain evidence="1">PWHHKU_190912</strain>
    </source>
</reference>
<dbReference type="InterPro" id="IPR012337">
    <property type="entry name" value="RNaseH-like_sf"/>
</dbReference>
<accession>A0ABQ8SB79</accession>
<gene>
    <name evidence="1" type="ORF">ANN_19804</name>
</gene>
<dbReference type="Gene3D" id="3.30.420.10">
    <property type="entry name" value="Ribonuclease H-like superfamily/Ribonuclease H"/>
    <property type="match status" value="1"/>
</dbReference>
<dbReference type="PANTHER" id="PTHR46114">
    <property type="entry name" value="APPLE DOMAIN-CONTAINING PROTEIN"/>
    <property type="match status" value="1"/>
</dbReference>
<dbReference type="InterPro" id="IPR036397">
    <property type="entry name" value="RNaseH_sf"/>
</dbReference>
<name>A0ABQ8SB79_PERAM</name>
<organism evidence="1 2">
    <name type="scientific">Periplaneta americana</name>
    <name type="common">American cockroach</name>
    <name type="synonym">Blatta americana</name>
    <dbReference type="NCBI Taxonomy" id="6978"/>
    <lineage>
        <taxon>Eukaryota</taxon>
        <taxon>Metazoa</taxon>
        <taxon>Ecdysozoa</taxon>
        <taxon>Arthropoda</taxon>
        <taxon>Hexapoda</taxon>
        <taxon>Insecta</taxon>
        <taxon>Pterygota</taxon>
        <taxon>Neoptera</taxon>
        <taxon>Polyneoptera</taxon>
        <taxon>Dictyoptera</taxon>
        <taxon>Blattodea</taxon>
        <taxon>Blattoidea</taxon>
        <taxon>Blattidae</taxon>
        <taxon>Blattinae</taxon>
        <taxon>Periplaneta</taxon>
    </lineage>
</organism>
<evidence type="ECO:0000313" key="1">
    <source>
        <dbReference type="EMBL" id="KAJ4431207.1"/>
    </source>
</evidence>
<evidence type="ECO:0000313" key="2">
    <source>
        <dbReference type="Proteomes" id="UP001148838"/>
    </source>
</evidence>